<dbReference type="PROSITE" id="PS50943">
    <property type="entry name" value="HTH_CROC1"/>
    <property type="match status" value="1"/>
</dbReference>
<dbReference type="Proteomes" id="UP000509303">
    <property type="component" value="Chromosome"/>
</dbReference>
<name>A0A7H8N6E6_9ACTN</name>
<evidence type="ECO:0000313" key="3">
    <source>
        <dbReference type="Proteomes" id="UP000509303"/>
    </source>
</evidence>
<feature type="domain" description="HTH cro/C1-type" evidence="1">
    <location>
        <begin position="11"/>
        <end position="47"/>
    </location>
</feature>
<dbReference type="Pfam" id="PF13560">
    <property type="entry name" value="HTH_31"/>
    <property type="match status" value="1"/>
</dbReference>
<organism evidence="2 3">
    <name type="scientific">Streptomyces buecherae</name>
    <dbReference type="NCBI Taxonomy" id="2763006"/>
    <lineage>
        <taxon>Bacteria</taxon>
        <taxon>Bacillati</taxon>
        <taxon>Actinomycetota</taxon>
        <taxon>Actinomycetes</taxon>
        <taxon>Kitasatosporales</taxon>
        <taxon>Streptomycetaceae</taxon>
        <taxon>Streptomyces</taxon>
    </lineage>
</organism>
<sequence length="267" mass="30485">MTAAQLFGRFIKHARERAGRTQAELGAVAHLDRSMVARIESGERVPDRRQVAAWEDLLETGDVMLDLWRDVDWYPATTRRDWFERRVQMDREATALRVYQNQYVPGLMQTEAYAHVLYSLVVRGPDELKRSVENRLRRQDRFLASDPESPLLSAILTEDTMRTVVGGPEVMAGQCAHILHLAELPNFVIQILPSNSPYVMRPSAAMTIISMPNGRDWGYSESVDFGHFIDDPSRVRELTRTYTRLAADALSISESAQFIRNVMEGFQ</sequence>
<gene>
    <name evidence="2" type="ORF">HUT08_11120</name>
</gene>
<dbReference type="InterPro" id="IPR001387">
    <property type="entry name" value="Cro/C1-type_HTH"/>
</dbReference>
<accession>A0A7H8N6E6</accession>
<dbReference type="GO" id="GO:0003677">
    <property type="term" value="F:DNA binding"/>
    <property type="evidence" value="ECO:0007669"/>
    <property type="project" value="InterPro"/>
</dbReference>
<proteinExistence type="predicted"/>
<dbReference type="Gene3D" id="1.10.260.40">
    <property type="entry name" value="lambda repressor-like DNA-binding domains"/>
    <property type="match status" value="1"/>
</dbReference>
<evidence type="ECO:0000313" key="2">
    <source>
        <dbReference type="EMBL" id="QKW50005.1"/>
    </source>
</evidence>
<keyword evidence="3" id="KW-1185">Reference proteome</keyword>
<evidence type="ECO:0000259" key="1">
    <source>
        <dbReference type="PROSITE" id="PS50943"/>
    </source>
</evidence>
<dbReference type="RefSeq" id="WP_176161740.1">
    <property type="nucleotide sequence ID" value="NZ_CP054929.1"/>
</dbReference>
<dbReference type="EMBL" id="CP054929">
    <property type="protein sequence ID" value="QKW50005.1"/>
    <property type="molecule type" value="Genomic_DNA"/>
</dbReference>
<dbReference type="SMART" id="SM00530">
    <property type="entry name" value="HTH_XRE"/>
    <property type="match status" value="1"/>
</dbReference>
<dbReference type="SUPFAM" id="SSF47413">
    <property type="entry name" value="lambda repressor-like DNA-binding domains"/>
    <property type="match status" value="1"/>
</dbReference>
<dbReference type="AlphaFoldDB" id="A0A7H8N6E6"/>
<dbReference type="InterPro" id="IPR043917">
    <property type="entry name" value="DUF5753"/>
</dbReference>
<dbReference type="CDD" id="cd00093">
    <property type="entry name" value="HTH_XRE"/>
    <property type="match status" value="1"/>
</dbReference>
<dbReference type="Pfam" id="PF19054">
    <property type="entry name" value="DUF5753"/>
    <property type="match status" value="1"/>
</dbReference>
<dbReference type="InterPro" id="IPR010982">
    <property type="entry name" value="Lambda_DNA-bd_dom_sf"/>
</dbReference>
<reference evidence="2 3" key="1">
    <citation type="submission" date="2020-06" db="EMBL/GenBank/DDBJ databases">
        <title>Genome mining for natural products.</title>
        <authorList>
            <person name="Zhang B."/>
            <person name="Shi J."/>
            <person name="Ge H."/>
        </authorList>
    </citation>
    <scope>NUCLEOTIDE SEQUENCE [LARGE SCALE GENOMIC DNA]</scope>
    <source>
        <strain evidence="2 3">NA00687</strain>
    </source>
</reference>
<protein>
    <submittedName>
        <fullName evidence="2">Helix-turn-helix transcriptional regulator</fullName>
    </submittedName>
</protein>